<keyword evidence="14" id="KW-0325">Glycoprotein</keyword>
<evidence type="ECO:0000256" key="11">
    <source>
        <dbReference type="ARBA" id="ARBA00022782"/>
    </source>
</evidence>
<comment type="function">
    <text evidence="1">Plays an essential role in mitochondrial ribosome biogenesis. As a component of a functional protein-RNA module, consisting of RCC1L, NGRN, RPUSD3, RPUSD4, TRUB2, FASTKD2 and 16S mitochondrial ribosomal RNA (16S mt-rRNA), controls 16S mt-rRNA abundance and is required for intra-mitochondrial translation of core subunits of the oxidative phosphorylation system.</text>
</comment>
<evidence type="ECO:0000256" key="4">
    <source>
        <dbReference type="ARBA" id="ARBA00004613"/>
    </source>
</evidence>
<feature type="region of interest" description="Disordered" evidence="17">
    <location>
        <begin position="146"/>
        <end position="172"/>
    </location>
</feature>
<feature type="compositionally biased region" description="Polar residues" evidence="17">
    <location>
        <begin position="211"/>
        <end position="240"/>
    </location>
</feature>
<dbReference type="GO" id="GO:0031966">
    <property type="term" value="C:mitochondrial membrane"/>
    <property type="evidence" value="ECO:0007669"/>
    <property type="project" value="UniProtKB-SubCell"/>
</dbReference>
<evidence type="ECO:0000256" key="17">
    <source>
        <dbReference type="SAM" id="MobiDB-lite"/>
    </source>
</evidence>
<feature type="region of interest" description="Disordered" evidence="17">
    <location>
        <begin position="186"/>
        <end position="250"/>
    </location>
</feature>
<sequence>MAASLLTAMWRLRVQCASLLGCRGLRSRPPLHPSPGDELESDAEWEENLQQDVKSALKRRQKAILMKQLKKEMEPPEPAERRLTWNAIQQIRHLRQEFPEEWPLSRLAVGFNVSTDVIKKVLKSKFVPSESRRMKQDTLVSRVVQINSPGSTNDQLQLKSSSKAPAPPLLPFQGNKRQLLVSQSNQLLPPPKTPESSELAVRSAGGRKSLVRTQESQGSTQGAFHAVSSQTLTTSTQAEPVQTIEEEEEGNERIIDEKWDGEVLSDKELEELASSGVSNNLKVVQKGKEFFDSDGNFLYRI</sequence>
<proteinExistence type="inferred from homology"/>
<evidence type="ECO:0000256" key="2">
    <source>
        <dbReference type="ARBA" id="ARBA00004123"/>
    </source>
</evidence>
<dbReference type="GO" id="GO:0030154">
    <property type="term" value="P:cell differentiation"/>
    <property type="evidence" value="ECO:0007669"/>
    <property type="project" value="UniProtKB-KW"/>
</dbReference>
<dbReference type="GO" id="GO:0005634">
    <property type="term" value="C:nucleus"/>
    <property type="evidence" value="ECO:0007669"/>
    <property type="project" value="UniProtKB-SubCell"/>
</dbReference>
<evidence type="ECO:0000256" key="6">
    <source>
        <dbReference type="ARBA" id="ARBA00011308"/>
    </source>
</evidence>
<feature type="chain" id="PRO_5035273219" description="Neugrin" evidence="18">
    <location>
        <begin position="17"/>
        <end position="301"/>
    </location>
</feature>
<dbReference type="InterPro" id="IPR010487">
    <property type="entry name" value="NGRN/Rrg9"/>
</dbReference>
<keyword evidence="12" id="KW-0496">Mitochondrion</keyword>
<keyword evidence="9" id="KW-0964">Secreted</keyword>
<dbReference type="PANTHER" id="PTHR13475">
    <property type="entry name" value="NEUGRIN"/>
    <property type="match status" value="1"/>
</dbReference>
<comment type="similarity">
    <text evidence="5">Belongs to the neugrin family.</text>
</comment>
<dbReference type="Proteomes" id="UP000770717">
    <property type="component" value="Unassembled WGS sequence"/>
</dbReference>
<reference evidence="19" key="1">
    <citation type="thesis" date="2020" institute="ProQuest LLC" country="789 East Eisenhower Parkway, Ann Arbor, MI, USA">
        <title>Comparative Genomics and Chromosome Evolution.</title>
        <authorList>
            <person name="Mudd A.B."/>
        </authorList>
    </citation>
    <scope>NUCLEOTIDE SEQUENCE</scope>
    <source>
        <strain evidence="19">HN-11 Male</strain>
        <tissue evidence="19">Kidney and liver</tissue>
    </source>
</reference>
<evidence type="ECO:0000256" key="7">
    <source>
        <dbReference type="ARBA" id="ARBA00016593"/>
    </source>
</evidence>
<keyword evidence="8" id="KW-0217">Developmental protein</keyword>
<dbReference type="Pfam" id="PF06413">
    <property type="entry name" value="Neugrin"/>
    <property type="match status" value="1"/>
</dbReference>
<comment type="subunit">
    <text evidence="6">Forms a regulatory protein-RNA complex, consisting of RCC1L, NGRN, RPUSD3, RPUSD4, TRUB2, FASTKD2 and 16S mt-rRNA. Interacts with 16S mt-rRNA; this interaction is direct.</text>
</comment>
<keyword evidence="15" id="KW-0539">Nucleus</keyword>
<evidence type="ECO:0000256" key="8">
    <source>
        <dbReference type="ARBA" id="ARBA00022473"/>
    </source>
</evidence>
<evidence type="ECO:0000256" key="14">
    <source>
        <dbReference type="ARBA" id="ARBA00023180"/>
    </source>
</evidence>
<dbReference type="EMBL" id="WNTK01000002">
    <property type="protein sequence ID" value="KAG9489189.1"/>
    <property type="molecule type" value="Genomic_DNA"/>
</dbReference>
<evidence type="ECO:0000256" key="13">
    <source>
        <dbReference type="ARBA" id="ARBA00023136"/>
    </source>
</evidence>
<feature type="signal peptide" evidence="18">
    <location>
        <begin position="1"/>
        <end position="16"/>
    </location>
</feature>
<organism evidence="19 20">
    <name type="scientific">Eleutherodactylus coqui</name>
    <name type="common">Puerto Rican coqui</name>
    <dbReference type="NCBI Taxonomy" id="57060"/>
    <lineage>
        <taxon>Eukaryota</taxon>
        <taxon>Metazoa</taxon>
        <taxon>Chordata</taxon>
        <taxon>Craniata</taxon>
        <taxon>Vertebrata</taxon>
        <taxon>Euteleostomi</taxon>
        <taxon>Amphibia</taxon>
        <taxon>Batrachia</taxon>
        <taxon>Anura</taxon>
        <taxon>Neobatrachia</taxon>
        <taxon>Hyloidea</taxon>
        <taxon>Eleutherodactylidae</taxon>
        <taxon>Eleutherodactylinae</taxon>
        <taxon>Eleutherodactylus</taxon>
        <taxon>Eleutherodactylus</taxon>
    </lineage>
</organism>
<evidence type="ECO:0000313" key="19">
    <source>
        <dbReference type="EMBL" id="KAG9489189.1"/>
    </source>
</evidence>
<evidence type="ECO:0000256" key="16">
    <source>
        <dbReference type="ARBA" id="ARBA00029657"/>
    </source>
</evidence>
<dbReference type="OrthoDB" id="6415470at2759"/>
<comment type="subcellular location">
    <subcellularLocation>
        <location evidence="3">Mitochondrion membrane</location>
    </subcellularLocation>
    <subcellularLocation>
        <location evidence="2">Nucleus</location>
    </subcellularLocation>
    <subcellularLocation>
        <location evidence="4">Secreted</location>
    </subcellularLocation>
</comment>
<evidence type="ECO:0000256" key="18">
    <source>
        <dbReference type="SAM" id="SignalP"/>
    </source>
</evidence>
<evidence type="ECO:0000256" key="3">
    <source>
        <dbReference type="ARBA" id="ARBA00004325"/>
    </source>
</evidence>
<evidence type="ECO:0000256" key="1">
    <source>
        <dbReference type="ARBA" id="ARBA00003783"/>
    </source>
</evidence>
<protein>
    <recommendedName>
        <fullName evidence="7">Neugrin</fullName>
    </recommendedName>
    <alternativeName>
        <fullName evidence="16">Neurite outgrowth-associated protein</fullName>
    </alternativeName>
</protein>
<keyword evidence="13" id="KW-0472">Membrane</keyword>
<evidence type="ECO:0000313" key="20">
    <source>
        <dbReference type="Proteomes" id="UP000770717"/>
    </source>
</evidence>
<keyword evidence="11" id="KW-0221">Differentiation</keyword>
<evidence type="ECO:0000256" key="10">
    <source>
        <dbReference type="ARBA" id="ARBA00022729"/>
    </source>
</evidence>
<gene>
    <name evidence="19" type="ORF">GDO78_005275</name>
</gene>
<keyword evidence="20" id="KW-1185">Reference proteome</keyword>
<evidence type="ECO:0000256" key="5">
    <source>
        <dbReference type="ARBA" id="ARBA00008082"/>
    </source>
</evidence>
<feature type="compositionally biased region" description="Acidic residues" evidence="17">
    <location>
        <begin position="37"/>
        <end position="46"/>
    </location>
</feature>
<name>A0A8J6FKF0_ELECQ</name>
<evidence type="ECO:0000256" key="12">
    <source>
        <dbReference type="ARBA" id="ARBA00023128"/>
    </source>
</evidence>
<feature type="compositionally biased region" description="Polar residues" evidence="17">
    <location>
        <begin position="146"/>
        <end position="157"/>
    </location>
</feature>
<comment type="caution">
    <text evidence="19">The sequence shown here is derived from an EMBL/GenBank/DDBJ whole genome shotgun (WGS) entry which is preliminary data.</text>
</comment>
<dbReference type="PANTHER" id="PTHR13475:SF4">
    <property type="entry name" value="NEUGRIN"/>
    <property type="match status" value="1"/>
</dbReference>
<accession>A0A8J6FKF0</accession>
<keyword evidence="10 18" id="KW-0732">Signal</keyword>
<dbReference type="GO" id="GO:0005576">
    <property type="term" value="C:extracellular region"/>
    <property type="evidence" value="ECO:0007669"/>
    <property type="project" value="UniProtKB-SubCell"/>
</dbReference>
<evidence type="ECO:0000256" key="15">
    <source>
        <dbReference type="ARBA" id="ARBA00023242"/>
    </source>
</evidence>
<feature type="region of interest" description="Disordered" evidence="17">
    <location>
        <begin position="27"/>
        <end position="46"/>
    </location>
</feature>
<dbReference type="AlphaFoldDB" id="A0A8J6FKF0"/>
<evidence type="ECO:0000256" key="9">
    <source>
        <dbReference type="ARBA" id="ARBA00022525"/>
    </source>
</evidence>